<evidence type="ECO:0000256" key="6">
    <source>
        <dbReference type="ARBA" id="ARBA00022576"/>
    </source>
</evidence>
<gene>
    <name evidence="13" type="ORF">B0H94_11664</name>
</gene>
<dbReference type="InterPro" id="IPR018300">
    <property type="entry name" value="Aminotrans_IV_CS"/>
</dbReference>
<comment type="function">
    <text evidence="12">Acts on the D-isomers of alanine, leucine, aspartate, glutamate, aminobutyrate, norvaline and asparagine. The enzyme transfers an amino group from a substrate D-amino acid to the pyridoxal phosphate cofactor to form pyridoxamine and an alpha-keto acid in the first half-reaction.</text>
</comment>
<dbReference type="FunFam" id="3.20.10.10:FF:000002">
    <property type="entry name" value="D-alanine aminotransferase"/>
    <property type="match status" value="1"/>
</dbReference>
<evidence type="ECO:0000256" key="9">
    <source>
        <dbReference type="ARBA" id="ARBA00047911"/>
    </source>
</evidence>
<dbReference type="CDD" id="cd01558">
    <property type="entry name" value="D-AAT_like"/>
    <property type="match status" value="1"/>
</dbReference>
<evidence type="ECO:0000256" key="12">
    <source>
        <dbReference type="RuleBase" id="RU004520"/>
    </source>
</evidence>
<evidence type="ECO:0000256" key="10">
    <source>
        <dbReference type="RuleBase" id="RU004106"/>
    </source>
</evidence>
<dbReference type="GO" id="GO:0046416">
    <property type="term" value="P:D-amino acid metabolic process"/>
    <property type="evidence" value="ECO:0007669"/>
    <property type="project" value="InterPro"/>
</dbReference>
<accession>A0A2P8H7Z7</accession>
<dbReference type="GO" id="GO:0005829">
    <property type="term" value="C:cytosol"/>
    <property type="evidence" value="ECO:0007669"/>
    <property type="project" value="TreeGrafter"/>
</dbReference>
<evidence type="ECO:0000256" key="8">
    <source>
        <dbReference type="ARBA" id="ARBA00022898"/>
    </source>
</evidence>
<comment type="subunit">
    <text evidence="3">Homodimer.</text>
</comment>
<comment type="similarity">
    <text evidence="2 10">Belongs to the class-IV pyridoxal-phosphate-dependent aminotransferase family.</text>
</comment>
<dbReference type="SUPFAM" id="SSF56752">
    <property type="entry name" value="D-aminoacid aminotransferase-like PLP-dependent enzymes"/>
    <property type="match status" value="1"/>
</dbReference>
<reference evidence="13 14" key="1">
    <citation type="submission" date="2018-03" db="EMBL/GenBank/DDBJ databases">
        <title>Genomic Encyclopedia of Type Strains, Phase III (KMG-III): the genomes of soil and plant-associated and newly described type strains.</title>
        <authorList>
            <person name="Whitman W."/>
        </authorList>
    </citation>
    <scope>NUCLEOTIDE SEQUENCE [LARGE SCALE GENOMIC DNA]</scope>
    <source>
        <strain evidence="13 14">CGMCC 1.07653</strain>
    </source>
</reference>
<dbReference type="PROSITE" id="PS00770">
    <property type="entry name" value="AA_TRANSFER_CLASS_4"/>
    <property type="match status" value="1"/>
</dbReference>
<dbReference type="Pfam" id="PF01063">
    <property type="entry name" value="Aminotran_4"/>
    <property type="match status" value="1"/>
</dbReference>
<evidence type="ECO:0000313" key="14">
    <source>
        <dbReference type="Proteomes" id="UP000242310"/>
    </source>
</evidence>
<dbReference type="InterPro" id="IPR043131">
    <property type="entry name" value="BCAT-like_N"/>
</dbReference>
<dbReference type="Proteomes" id="UP000242310">
    <property type="component" value="Unassembled WGS sequence"/>
</dbReference>
<evidence type="ECO:0000256" key="1">
    <source>
        <dbReference type="ARBA" id="ARBA00001933"/>
    </source>
</evidence>
<evidence type="ECO:0000256" key="4">
    <source>
        <dbReference type="ARBA" id="ARBA00012874"/>
    </source>
</evidence>
<comment type="caution">
    <text evidence="13">The sequence shown here is derived from an EMBL/GenBank/DDBJ whole genome shotgun (WGS) entry which is preliminary data.</text>
</comment>
<dbReference type="NCBIfam" id="TIGR01121">
    <property type="entry name" value="D_amino_aminoT"/>
    <property type="match status" value="1"/>
</dbReference>
<dbReference type="GO" id="GO:0008652">
    <property type="term" value="P:amino acid biosynthetic process"/>
    <property type="evidence" value="ECO:0007669"/>
    <property type="project" value="UniProtKB-ARBA"/>
</dbReference>
<keyword evidence="14" id="KW-1185">Reference proteome</keyword>
<evidence type="ECO:0000256" key="7">
    <source>
        <dbReference type="ARBA" id="ARBA00022679"/>
    </source>
</evidence>
<dbReference type="OrthoDB" id="9805628at2"/>
<evidence type="ECO:0000256" key="5">
    <source>
        <dbReference type="ARBA" id="ARBA00021779"/>
    </source>
</evidence>
<evidence type="ECO:0000313" key="13">
    <source>
        <dbReference type="EMBL" id="PSL42357.1"/>
    </source>
</evidence>
<dbReference type="EC" id="2.6.1.21" evidence="4 12"/>
<keyword evidence="7" id="KW-0808">Transferase</keyword>
<name>A0A2P8H7Z7_9BACI</name>
<organism evidence="13 14">
    <name type="scientific">Salsuginibacillus halophilus</name>
    <dbReference type="NCBI Taxonomy" id="517424"/>
    <lineage>
        <taxon>Bacteria</taxon>
        <taxon>Bacillati</taxon>
        <taxon>Bacillota</taxon>
        <taxon>Bacilli</taxon>
        <taxon>Bacillales</taxon>
        <taxon>Bacillaceae</taxon>
        <taxon>Salsuginibacillus</taxon>
    </lineage>
</organism>
<dbReference type="GO" id="GO:0030170">
    <property type="term" value="F:pyridoxal phosphate binding"/>
    <property type="evidence" value="ECO:0007669"/>
    <property type="project" value="InterPro"/>
</dbReference>
<keyword evidence="6" id="KW-0032">Aminotransferase</keyword>
<dbReference type="Gene3D" id="3.20.10.10">
    <property type="entry name" value="D-amino Acid Aminotransferase, subunit A, domain 2"/>
    <property type="match status" value="1"/>
</dbReference>
<dbReference type="RefSeq" id="WP_106589809.1">
    <property type="nucleotide sequence ID" value="NZ_PYAV01000016.1"/>
</dbReference>
<dbReference type="InterPro" id="IPR050571">
    <property type="entry name" value="Class-IV_PLP-Dep_Aminotrnsfr"/>
</dbReference>
<evidence type="ECO:0000256" key="3">
    <source>
        <dbReference type="ARBA" id="ARBA00011738"/>
    </source>
</evidence>
<dbReference type="Gene3D" id="3.30.470.10">
    <property type="match status" value="1"/>
</dbReference>
<keyword evidence="8 11" id="KW-0663">Pyridoxal phosphate</keyword>
<dbReference type="InterPro" id="IPR036038">
    <property type="entry name" value="Aminotransferase-like"/>
</dbReference>
<dbReference type="GO" id="GO:0047810">
    <property type="term" value="F:D-alanine-2-oxoglutarate aminotransferase activity"/>
    <property type="evidence" value="ECO:0007669"/>
    <property type="project" value="UniProtKB-EC"/>
</dbReference>
<dbReference type="GO" id="GO:0046394">
    <property type="term" value="P:carboxylic acid biosynthetic process"/>
    <property type="evidence" value="ECO:0007669"/>
    <property type="project" value="UniProtKB-ARBA"/>
</dbReference>
<evidence type="ECO:0000256" key="2">
    <source>
        <dbReference type="ARBA" id="ARBA00009320"/>
    </source>
</evidence>
<proteinExistence type="inferred from homology"/>
<dbReference type="InterPro" id="IPR005784">
    <property type="entry name" value="D_amino_transT"/>
</dbReference>
<evidence type="ECO:0000256" key="11">
    <source>
        <dbReference type="RuleBase" id="RU004516"/>
    </source>
</evidence>
<comment type="catalytic activity">
    <reaction evidence="9 12">
        <text>D-alanine + 2-oxoglutarate = D-glutamate + pyruvate</text>
        <dbReference type="Rhea" id="RHEA:15869"/>
        <dbReference type="ChEBI" id="CHEBI:15361"/>
        <dbReference type="ChEBI" id="CHEBI:16810"/>
        <dbReference type="ChEBI" id="CHEBI:29986"/>
        <dbReference type="ChEBI" id="CHEBI:57416"/>
        <dbReference type="EC" id="2.6.1.21"/>
    </reaction>
</comment>
<comment type="cofactor">
    <cofactor evidence="1 11">
        <name>pyridoxal 5'-phosphate</name>
        <dbReference type="ChEBI" id="CHEBI:597326"/>
    </cofactor>
</comment>
<dbReference type="InterPro" id="IPR043132">
    <property type="entry name" value="BCAT-like_C"/>
</dbReference>
<dbReference type="EMBL" id="PYAV01000016">
    <property type="protein sequence ID" value="PSL42357.1"/>
    <property type="molecule type" value="Genomic_DNA"/>
</dbReference>
<sequence length="283" mass="31869">MRYVLFHESIMTEQDVQLPLYDRGYFFGDGIYEVVRVYQGKIFALTPHLNRLKRSMQEMDMPMPYEAETLAKRMQEIVDANDLTNGYIYVQITRGAEERSHVYSQELTPVVTGFAQEAEVPVVLQQEGITAWVADDIRWLRCDIKTINLLGNIFKKKEAQDAGAQEAIMHRDGTVTEGASSNVFIVQNGTLFTHPANHFILNGITRQYVINEAEKAGIPVREEAFSLEELAASDEIFMTNTSFEVTPVTTLRGDLTANVPAGEITRTLQRAFDAAVEHETGAK</sequence>
<protein>
    <recommendedName>
        <fullName evidence="5 12">D-alanine aminotransferase</fullName>
        <ecNumber evidence="4 12">2.6.1.21</ecNumber>
    </recommendedName>
</protein>
<dbReference type="InterPro" id="IPR001544">
    <property type="entry name" value="Aminotrans_IV"/>
</dbReference>
<dbReference type="AlphaFoldDB" id="A0A2P8H7Z7"/>
<dbReference type="PANTHER" id="PTHR42743:SF10">
    <property type="entry name" value="D-ALANINE AMINOTRANSFERASE"/>
    <property type="match status" value="1"/>
</dbReference>
<dbReference type="PANTHER" id="PTHR42743">
    <property type="entry name" value="AMINO-ACID AMINOTRANSFERASE"/>
    <property type="match status" value="1"/>
</dbReference>